<dbReference type="EMBL" id="CAJFCW020000003">
    <property type="protein sequence ID" value="CAG9105773.1"/>
    <property type="molecule type" value="Genomic_DNA"/>
</dbReference>
<accession>A0A811KM24</accession>
<proteinExistence type="predicted"/>
<name>A0A811KM24_9BILA</name>
<dbReference type="Proteomes" id="UP000614601">
    <property type="component" value="Unassembled WGS sequence"/>
</dbReference>
<keyword evidence="2" id="KW-1185">Reference proteome</keyword>
<organism evidence="1 2">
    <name type="scientific">Bursaphelenchus okinawaensis</name>
    <dbReference type="NCBI Taxonomy" id="465554"/>
    <lineage>
        <taxon>Eukaryota</taxon>
        <taxon>Metazoa</taxon>
        <taxon>Ecdysozoa</taxon>
        <taxon>Nematoda</taxon>
        <taxon>Chromadorea</taxon>
        <taxon>Rhabditida</taxon>
        <taxon>Tylenchina</taxon>
        <taxon>Tylenchomorpha</taxon>
        <taxon>Aphelenchoidea</taxon>
        <taxon>Aphelenchoididae</taxon>
        <taxon>Bursaphelenchus</taxon>
    </lineage>
</organism>
<evidence type="ECO:0000313" key="2">
    <source>
        <dbReference type="Proteomes" id="UP000614601"/>
    </source>
</evidence>
<dbReference type="OrthoDB" id="10339359at2759"/>
<reference evidence="1" key="1">
    <citation type="submission" date="2020-09" db="EMBL/GenBank/DDBJ databases">
        <authorList>
            <person name="Kikuchi T."/>
        </authorList>
    </citation>
    <scope>NUCLEOTIDE SEQUENCE</scope>
    <source>
        <strain evidence="1">SH1</strain>
    </source>
</reference>
<comment type="caution">
    <text evidence="1">The sequence shown here is derived from an EMBL/GenBank/DDBJ whole genome shotgun (WGS) entry which is preliminary data.</text>
</comment>
<evidence type="ECO:0000313" key="1">
    <source>
        <dbReference type="EMBL" id="CAD5216348.1"/>
    </source>
</evidence>
<dbReference type="EMBL" id="CAJFDH010000003">
    <property type="protein sequence ID" value="CAD5216348.1"/>
    <property type="molecule type" value="Genomic_DNA"/>
</dbReference>
<gene>
    <name evidence="1" type="ORF">BOKJ2_LOCUS6548</name>
</gene>
<sequence>MGCILSKNVNSDKNRLDLDDEDTFNHITDFIKNASMENDLFHRRNLADNWLTEMKCWQLASPQWMTERHYLLIELLEREKAEIEQIIYKKNDN</sequence>
<dbReference type="AlphaFoldDB" id="A0A811KM24"/>
<dbReference type="Proteomes" id="UP000783686">
    <property type="component" value="Unassembled WGS sequence"/>
</dbReference>
<protein>
    <submittedName>
        <fullName evidence="1">Uncharacterized protein</fullName>
    </submittedName>
</protein>